<comment type="caution">
    <text evidence="1">The sequence shown here is derived from an EMBL/GenBank/DDBJ whole genome shotgun (WGS) entry which is preliminary data.</text>
</comment>
<reference evidence="1 2" key="1">
    <citation type="submission" date="2016-07" db="EMBL/GenBank/DDBJ databases">
        <title>Caryophanon latum genome sequencing.</title>
        <authorList>
            <person name="Verma A."/>
            <person name="Pal Y."/>
            <person name="Krishnamurthi S."/>
        </authorList>
    </citation>
    <scope>NUCLEOTIDE SEQUENCE [LARGE SCALE GENOMIC DNA]</scope>
    <source>
        <strain evidence="1 2">DSM 14151</strain>
    </source>
</reference>
<proteinExistence type="predicted"/>
<dbReference type="EMBL" id="MATO01000060">
    <property type="protein sequence ID" value="OCS86805.1"/>
    <property type="molecule type" value="Genomic_DNA"/>
</dbReference>
<dbReference type="Proteomes" id="UP000093482">
    <property type="component" value="Unassembled WGS sequence"/>
</dbReference>
<sequence length="186" mass="20371">MAIPQIQLQINNIKMDYDIKPPQVNISQPEAEMTIEQEAATLEINSEPGQLHIDQSQAFQEAGLKPISQVNKEYVEKGRQAVMESIAKAAQQGDMLMRGAGKGQRGAAIQQIAKQNDMVQPQKQIGLTFIPSAGAVKMDYTAGEVNVEIQAQKPKIDVKVNKPQIDLTYGTVKGTVAQRPSVEVYV</sequence>
<dbReference type="AlphaFoldDB" id="A0A1C0YI01"/>
<dbReference type="RefSeq" id="WP_066465985.1">
    <property type="nucleotide sequence ID" value="NZ_MATO01000060.1"/>
</dbReference>
<gene>
    <name evidence="1" type="ORF">A6K76_14235</name>
</gene>
<dbReference type="OrthoDB" id="2112831at2"/>
<organism evidence="1 2">
    <name type="scientific">Caryophanon latum</name>
    <dbReference type="NCBI Taxonomy" id="33977"/>
    <lineage>
        <taxon>Bacteria</taxon>
        <taxon>Bacillati</taxon>
        <taxon>Bacillota</taxon>
        <taxon>Bacilli</taxon>
        <taxon>Bacillales</taxon>
        <taxon>Caryophanaceae</taxon>
        <taxon>Caryophanon</taxon>
    </lineage>
</organism>
<name>A0A1C0YI01_9BACL</name>
<accession>A0A1C0YI01</accession>
<evidence type="ECO:0008006" key="3">
    <source>
        <dbReference type="Google" id="ProtNLM"/>
    </source>
</evidence>
<dbReference type="InterPro" id="IPR045527">
    <property type="entry name" value="DUF6470"/>
</dbReference>
<protein>
    <recommendedName>
        <fullName evidence="3">YviE</fullName>
    </recommendedName>
</protein>
<evidence type="ECO:0000313" key="1">
    <source>
        <dbReference type="EMBL" id="OCS86805.1"/>
    </source>
</evidence>
<keyword evidence="2" id="KW-1185">Reference proteome</keyword>
<evidence type="ECO:0000313" key="2">
    <source>
        <dbReference type="Proteomes" id="UP000093482"/>
    </source>
</evidence>
<dbReference type="Pfam" id="PF20074">
    <property type="entry name" value="DUF6470"/>
    <property type="match status" value="1"/>
</dbReference>